<dbReference type="AlphaFoldDB" id="A0A3S3LRE6"/>
<feature type="region of interest" description="Disordered" evidence="1">
    <location>
        <begin position="247"/>
        <end position="279"/>
    </location>
</feature>
<name>A0A3S3LRE6_9RHOB</name>
<dbReference type="InterPro" id="IPR029063">
    <property type="entry name" value="SAM-dependent_MTases_sf"/>
</dbReference>
<reference evidence="2 3" key="1">
    <citation type="submission" date="2019-01" db="EMBL/GenBank/DDBJ databases">
        <title>Sinorhodobacter populi sp. nov. isolated from the symptomatic bark tissue of Populus euramericana canker.</title>
        <authorList>
            <person name="Xu G."/>
        </authorList>
    </citation>
    <scope>NUCLEOTIDE SEQUENCE [LARGE SCALE GENOMIC DNA]</scope>
    <source>
        <strain evidence="2 3">CGMCC 1.12963</strain>
    </source>
</reference>
<accession>A0A3S3LRE6</accession>
<comment type="caution">
    <text evidence="2">The sequence shown here is derived from an EMBL/GenBank/DDBJ whole genome shotgun (WGS) entry which is preliminary data.</text>
</comment>
<dbReference type="InterPro" id="IPR027417">
    <property type="entry name" value="P-loop_NTPase"/>
</dbReference>
<dbReference type="Proteomes" id="UP000288071">
    <property type="component" value="Unassembled WGS sequence"/>
</dbReference>
<evidence type="ECO:0000313" key="2">
    <source>
        <dbReference type="EMBL" id="RWR49455.1"/>
    </source>
</evidence>
<dbReference type="EMBL" id="SAVA01000011">
    <property type="protein sequence ID" value="RWR49455.1"/>
    <property type="molecule type" value="Genomic_DNA"/>
</dbReference>
<protein>
    <submittedName>
        <fullName evidence="2">Uncharacterized protein</fullName>
    </submittedName>
</protein>
<reference evidence="3" key="2">
    <citation type="submission" date="2019-01" db="EMBL/GenBank/DDBJ databases">
        <title>Sinorhodobacter populi sp. nov. isolated from the symptomatic bark tissue of Populus euramericana canker.</title>
        <authorList>
            <person name="Li Y."/>
        </authorList>
    </citation>
    <scope>NUCLEOTIDE SEQUENCE [LARGE SCALE GENOMIC DNA]</scope>
    <source>
        <strain evidence="3">CGMCC 1.12963</strain>
    </source>
</reference>
<evidence type="ECO:0000256" key="1">
    <source>
        <dbReference type="SAM" id="MobiDB-lite"/>
    </source>
</evidence>
<dbReference type="Gene3D" id="3.40.50.150">
    <property type="entry name" value="Vaccinia Virus protein VP39"/>
    <property type="match status" value="1"/>
</dbReference>
<sequence length="540" mass="59697">MSRFPTIAIRTTPADLSAAMVFGERNSGTNHAMELVRRNFPAFADSPGDRIGRFGFRYGWKHAFPQMLAAPVTTLAIGVFREPEAWLRSMHRRPWHADPQLRILPFQAFLRAQWLSRADEPNFGLGEDDPVLGAELQWDRHPLTGERFANICALRTAKNAGFLSLPHRFGNCILVRHEDVAEDPEGFLQAISERFGVPRGPDFEPVAARRGRQSEGLFAAGEYEPLDAADRDFLWGQLDPQQEATLGYQRKDAAQGTGPLQRRDGQGARPAKASAQASGLTQAVTSQLRSLAEREPSIRSLTRAYRLLAKWRAQVIENTLVQRQGAVVGSGPFAGMDYGIAATEGARVPRLLGCYEASLAPVIETIVARAYDLVIDIGCAEGYYAVGLARRLPAAKVIARDASPAAREACAALARRNGVLDRVEIGGEWGHEHFDICLKARSVVICDIEGAEDGLLDPSRAVGLRDADILVEVHDCDRPGLSDAIASRFASTHRVTKLARRIEAGVLPDWMEELSDLDRLTALWEWRKGPTPWLWMERIE</sequence>
<evidence type="ECO:0000313" key="3">
    <source>
        <dbReference type="Proteomes" id="UP000288071"/>
    </source>
</evidence>
<gene>
    <name evidence="2" type="ORF">EOW66_16400</name>
</gene>
<dbReference type="RefSeq" id="WP_128157371.1">
    <property type="nucleotide sequence ID" value="NZ_JBHSOM010000014.1"/>
</dbReference>
<dbReference type="SUPFAM" id="SSF53335">
    <property type="entry name" value="S-adenosyl-L-methionine-dependent methyltransferases"/>
    <property type="match status" value="1"/>
</dbReference>
<organism evidence="2 3">
    <name type="scientific">Paenirhodobacter huangdaonensis</name>
    <dbReference type="NCBI Taxonomy" id="2501515"/>
    <lineage>
        <taxon>Bacteria</taxon>
        <taxon>Pseudomonadati</taxon>
        <taxon>Pseudomonadota</taxon>
        <taxon>Alphaproteobacteria</taxon>
        <taxon>Rhodobacterales</taxon>
        <taxon>Rhodobacter group</taxon>
        <taxon>Paenirhodobacter</taxon>
    </lineage>
</organism>
<keyword evidence="3" id="KW-1185">Reference proteome</keyword>
<dbReference type="SUPFAM" id="SSF52540">
    <property type="entry name" value="P-loop containing nucleoside triphosphate hydrolases"/>
    <property type="match status" value="1"/>
</dbReference>
<proteinExistence type="predicted"/>
<dbReference type="Gene3D" id="3.40.50.300">
    <property type="entry name" value="P-loop containing nucleotide triphosphate hydrolases"/>
    <property type="match status" value="1"/>
</dbReference>